<dbReference type="GO" id="GO:0015807">
    <property type="term" value="P:L-amino acid transport"/>
    <property type="evidence" value="ECO:0007669"/>
    <property type="project" value="TreeGrafter"/>
</dbReference>
<evidence type="ECO:0000256" key="1">
    <source>
        <dbReference type="ARBA" id="ARBA00005417"/>
    </source>
</evidence>
<gene>
    <name evidence="5" type="primary">livF_5</name>
    <name evidence="5" type="ORF">NCTC10211_05096</name>
</gene>
<sequence>MLQVEELNQYYGGSHILRGLSFEARIGEVTCLLGATAWGKTTLLKCLMGLVPARSGSVRWRGEAITGKKPHQRVQAGIAYVPQGREIFPRLTVEENLADGAGALFRRRRARGAGSDSMNCFRCCGK</sequence>
<reference evidence="5 6" key="1">
    <citation type="submission" date="2018-06" db="EMBL/GenBank/DDBJ databases">
        <authorList>
            <consortium name="Pathogen Informatics"/>
            <person name="Doyle S."/>
        </authorList>
    </citation>
    <scope>NUCLEOTIDE SEQUENCE [LARGE SCALE GENOMIC DNA]</scope>
    <source>
        <strain evidence="5 6">NCTC10211</strain>
    </source>
</reference>
<dbReference type="Gene3D" id="3.40.50.300">
    <property type="entry name" value="P-loop containing nucleotide triphosphate hydrolases"/>
    <property type="match status" value="1"/>
</dbReference>
<dbReference type="GO" id="GO:0015658">
    <property type="term" value="F:branched-chain amino acid transmembrane transporter activity"/>
    <property type="evidence" value="ECO:0007669"/>
    <property type="project" value="TreeGrafter"/>
</dbReference>
<feature type="domain" description="ABC transporter" evidence="4">
    <location>
        <begin position="17"/>
        <end position="105"/>
    </location>
</feature>
<accession>A0A380AG23</accession>
<evidence type="ECO:0000313" key="5">
    <source>
        <dbReference type="EMBL" id="SUI80010.1"/>
    </source>
</evidence>
<evidence type="ECO:0000256" key="3">
    <source>
        <dbReference type="ARBA" id="ARBA00022970"/>
    </source>
</evidence>
<dbReference type="AlphaFoldDB" id="A0A380AG23"/>
<keyword evidence="2" id="KW-0813">Transport</keyword>
<protein>
    <submittedName>
        <fullName evidence="5">LIV-I protein F</fullName>
    </submittedName>
</protein>
<evidence type="ECO:0000259" key="4">
    <source>
        <dbReference type="Pfam" id="PF00005"/>
    </source>
</evidence>
<proteinExistence type="inferred from homology"/>
<dbReference type="InterPro" id="IPR027417">
    <property type="entry name" value="P-loop_NTPase"/>
</dbReference>
<dbReference type="SUPFAM" id="SSF52540">
    <property type="entry name" value="P-loop containing nucleoside triphosphate hydrolases"/>
    <property type="match status" value="1"/>
</dbReference>
<dbReference type="Proteomes" id="UP000254765">
    <property type="component" value="Unassembled WGS sequence"/>
</dbReference>
<dbReference type="InterPro" id="IPR003439">
    <property type="entry name" value="ABC_transporter-like_ATP-bd"/>
</dbReference>
<evidence type="ECO:0000313" key="6">
    <source>
        <dbReference type="Proteomes" id="UP000254765"/>
    </source>
</evidence>
<evidence type="ECO:0000256" key="2">
    <source>
        <dbReference type="ARBA" id="ARBA00022448"/>
    </source>
</evidence>
<keyword evidence="3" id="KW-0029">Amino-acid transport</keyword>
<dbReference type="Pfam" id="PF00005">
    <property type="entry name" value="ABC_tran"/>
    <property type="match status" value="1"/>
</dbReference>
<dbReference type="GO" id="GO:0005524">
    <property type="term" value="F:ATP binding"/>
    <property type="evidence" value="ECO:0007669"/>
    <property type="project" value="InterPro"/>
</dbReference>
<dbReference type="PANTHER" id="PTHR43820:SF5">
    <property type="entry name" value="HIGH-AFFINITY BRANCHED-CHAIN AMINO ACID TRANSPORT ATP-BINDING PROTEIN"/>
    <property type="match status" value="1"/>
</dbReference>
<organism evidence="5 6">
    <name type="scientific">Serratia marcescens</name>
    <dbReference type="NCBI Taxonomy" id="615"/>
    <lineage>
        <taxon>Bacteria</taxon>
        <taxon>Pseudomonadati</taxon>
        <taxon>Pseudomonadota</taxon>
        <taxon>Gammaproteobacteria</taxon>
        <taxon>Enterobacterales</taxon>
        <taxon>Yersiniaceae</taxon>
        <taxon>Serratia</taxon>
    </lineage>
</organism>
<name>A0A380AG23_SERMA</name>
<dbReference type="PANTHER" id="PTHR43820">
    <property type="entry name" value="HIGH-AFFINITY BRANCHED-CHAIN AMINO ACID TRANSPORT ATP-BINDING PROTEIN LIVF"/>
    <property type="match status" value="1"/>
</dbReference>
<dbReference type="InterPro" id="IPR052156">
    <property type="entry name" value="BCAA_Transport_ATP-bd_LivF"/>
</dbReference>
<comment type="similarity">
    <text evidence="1">Belongs to the ABC transporter superfamily.</text>
</comment>
<dbReference type="EMBL" id="UGYK01000002">
    <property type="protein sequence ID" value="SUI80010.1"/>
    <property type="molecule type" value="Genomic_DNA"/>
</dbReference>
<dbReference type="GO" id="GO:0016887">
    <property type="term" value="F:ATP hydrolysis activity"/>
    <property type="evidence" value="ECO:0007669"/>
    <property type="project" value="InterPro"/>
</dbReference>